<dbReference type="GO" id="GO:0003723">
    <property type="term" value="F:RNA binding"/>
    <property type="evidence" value="ECO:0007669"/>
    <property type="project" value="TreeGrafter"/>
</dbReference>
<evidence type="ECO:0000256" key="2">
    <source>
        <dbReference type="ARBA" id="ARBA00022980"/>
    </source>
</evidence>
<keyword evidence="2 5" id="KW-0689">Ribosomal protein</keyword>
<dbReference type="PANTHER" id="PTHR21569">
    <property type="entry name" value="RIBOSOMAL PROTEIN S9"/>
    <property type="match status" value="1"/>
</dbReference>
<dbReference type="InterPro" id="IPR020568">
    <property type="entry name" value="Ribosomal_Su5_D2-typ_SF"/>
</dbReference>
<dbReference type="Proteomes" id="UP000179258">
    <property type="component" value="Unassembled WGS sequence"/>
</dbReference>
<dbReference type="GO" id="GO:0022627">
    <property type="term" value="C:cytosolic small ribosomal subunit"/>
    <property type="evidence" value="ECO:0007669"/>
    <property type="project" value="TreeGrafter"/>
</dbReference>
<accession>A0A1G2R5Q8</accession>
<evidence type="ECO:0000256" key="1">
    <source>
        <dbReference type="ARBA" id="ARBA00005251"/>
    </source>
</evidence>
<protein>
    <recommendedName>
        <fullName evidence="4 5">Small ribosomal subunit protein uS9</fullName>
    </recommendedName>
</protein>
<dbReference type="PANTHER" id="PTHR21569:SF1">
    <property type="entry name" value="SMALL RIBOSOMAL SUBUNIT PROTEIN US9M"/>
    <property type="match status" value="1"/>
</dbReference>
<comment type="caution">
    <text evidence="7">The sequence shown here is derived from an EMBL/GenBank/DDBJ whole genome shotgun (WGS) entry which is preliminary data.</text>
</comment>
<dbReference type="Pfam" id="PF00380">
    <property type="entry name" value="Ribosomal_S9"/>
    <property type="match status" value="1"/>
</dbReference>
<dbReference type="GO" id="GO:0003735">
    <property type="term" value="F:structural constituent of ribosome"/>
    <property type="evidence" value="ECO:0007669"/>
    <property type="project" value="InterPro"/>
</dbReference>
<sequence>MEAEEKVSSAPSKYYEAVGRRKTAQARVRMWTRGDREIIVNNKQYSQYFPTLHLQQVADAALRIMKCQDKFRVMALARGGGIAAQAEAVRHGISRALVLFNPDFRKRLKKAGYLTRDPRMRERKKFGLKRARKAAQWAKR</sequence>
<dbReference type="FunFam" id="3.30.230.10:FF:000001">
    <property type="entry name" value="30S ribosomal protein S9"/>
    <property type="match status" value="1"/>
</dbReference>
<gene>
    <name evidence="5" type="primary">rpsI</name>
    <name evidence="7" type="ORF">A3D59_03235</name>
</gene>
<evidence type="ECO:0000256" key="4">
    <source>
        <dbReference type="ARBA" id="ARBA00035259"/>
    </source>
</evidence>
<dbReference type="NCBIfam" id="NF001099">
    <property type="entry name" value="PRK00132.1"/>
    <property type="match status" value="1"/>
</dbReference>
<evidence type="ECO:0000256" key="3">
    <source>
        <dbReference type="ARBA" id="ARBA00023274"/>
    </source>
</evidence>
<dbReference type="EMBL" id="MHTX01000024">
    <property type="protein sequence ID" value="OHA68057.1"/>
    <property type="molecule type" value="Genomic_DNA"/>
</dbReference>
<dbReference type="AlphaFoldDB" id="A0A1G2R5Q8"/>
<dbReference type="PROSITE" id="PS00360">
    <property type="entry name" value="RIBOSOMAL_S9"/>
    <property type="match status" value="1"/>
</dbReference>
<comment type="similarity">
    <text evidence="1 5 6">Belongs to the universal ribosomal protein uS9 family.</text>
</comment>
<dbReference type="InterPro" id="IPR014721">
    <property type="entry name" value="Ribsml_uS5_D2-typ_fold_subgr"/>
</dbReference>
<organism evidence="7 8">
    <name type="scientific">Candidatus Wildermuthbacteria bacterium RIFCSPHIGHO2_02_FULL_47_17</name>
    <dbReference type="NCBI Taxonomy" id="1802452"/>
    <lineage>
        <taxon>Bacteria</taxon>
        <taxon>Candidatus Wildermuthiibacteriota</taxon>
    </lineage>
</organism>
<dbReference type="InterPro" id="IPR023035">
    <property type="entry name" value="Ribosomal_uS9_bac/plastid"/>
</dbReference>
<dbReference type="GO" id="GO:0006412">
    <property type="term" value="P:translation"/>
    <property type="evidence" value="ECO:0007669"/>
    <property type="project" value="UniProtKB-UniRule"/>
</dbReference>
<evidence type="ECO:0000313" key="7">
    <source>
        <dbReference type="EMBL" id="OHA68057.1"/>
    </source>
</evidence>
<proteinExistence type="inferred from homology"/>
<evidence type="ECO:0000256" key="6">
    <source>
        <dbReference type="RuleBase" id="RU003815"/>
    </source>
</evidence>
<reference evidence="7 8" key="1">
    <citation type="journal article" date="2016" name="Nat. Commun.">
        <title>Thousands of microbial genomes shed light on interconnected biogeochemical processes in an aquifer system.</title>
        <authorList>
            <person name="Anantharaman K."/>
            <person name="Brown C.T."/>
            <person name="Hug L.A."/>
            <person name="Sharon I."/>
            <person name="Castelle C.J."/>
            <person name="Probst A.J."/>
            <person name="Thomas B.C."/>
            <person name="Singh A."/>
            <person name="Wilkins M.J."/>
            <person name="Karaoz U."/>
            <person name="Brodie E.L."/>
            <person name="Williams K.H."/>
            <person name="Hubbard S.S."/>
            <person name="Banfield J.F."/>
        </authorList>
    </citation>
    <scope>NUCLEOTIDE SEQUENCE [LARGE SCALE GENOMIC DNA]</scope>
</reference>
<name>A0A1G2R5Q8_9BACT</name>
<dbReference type="InterPro" id="IPR020574">
    <property type="entry name" value="Ribosomal_uS9_CS"/>
</dbReference>
<dbReference type="InterPro" id="IPR000754">
    <property type="entry name" value="Ribosomal_uS9"/>
</dbReference>
<dbReference type="HAMAP" id="MF_00532_B">
    <property type="entry name" value="Ribosomal_uS9_B"/>
    <property type="match status" value="1"/>
</dbReference>
<evidence type="ECO:0000256" key="5">
    <source>
        <dbReference type="HAMAP-Rule" id="MF_00532"/>
    </source>
</evidence>
<keyword evidence="3 5" id="KW-0687">Ribonucleoprotein</keyword>
<dbReference type="SUPFAM" id="SSF54211">
    <property type="entry name" value="Ribosomal protein S5 domain 2-like"/>
    <property type="match status" value="1"/>
</dbReference>
<evidence type="ECO:0000313" key="8">
    <source>
        <dbReference type="Proteomes" id="UP000179258"/>
    </source>
</evidence>
<dbReference type="Gene3D" id="3.30.230.10">
    <property type="match status" value="1"/>
</dbReference>